<comment type="caution">
    <text evidence="1">The sequence shown here is derived from an EMBL/GenBank/DDBJ whole genome shotgun (WGS) entry which is preliminary data.</text>
</comment>
<protein>
    <submittedName>
        <fullName evidence="1">Uncharacterized protein</fullName>
    </submittedName>
</protein>
<dbReference type="EMBL" id="CAUYUJ010000336">
    <property type="protein sequence ID" value="CAK0789976.1"/>
    <property type="molecule type" value="Genomic_DNA"/>
</dbReference>
<accession>A0ABN9PD98</accession>
<reference evidence="1" key="1">
    <citation type="submission" date="2023-10" db="EMBL/GenBank/DDBJ databases">
        <authorList>
            <person name="Chen Y."/>
            <person name="Shah S."/>
            <person name="Dougan E. K."/>
            <person name="Thang M."/>
            <person name="Chan C."/>
        </authorList>
    </citation>
    <scope>NUCLEOTIDE SEQUENCE [LARGE SCALE GENOMIC DNA]</scope>
</reference>
<name>A0ABN9PD98_9DINO</name>
<gene>
    <name evidence="1" type="ORF">PCOR1329_LOCUS1371</name>
</gene>
<proteinExistence type="predicted"/>
<sequence>MLGCPKSVLYSPREAQKGSKTASLCFTAPPEAQKITLRCLTAPGKGQLPEPITLARLFLSIAYLGICCSADETDIVDGRIYLNFEFVRIICCPANCCKQ</sequence>
<evidence type="ECO:0000313" key="2">
    <source>
        <dbReference type="Proteomes" id="UP001189429"/>
    </source>
</evidence>
<keyword evidence="2" id="KW-1185">Reference proteome</keyword>
<dbReference type="Proteomes" id="UP001189429">
    <property type="component" value="Unassembled WGS sequence"/>
</dbReference>
<organism evidence="1 2">
    <name type="scientific">Prorocentrum cordatum</name>
    <dbReference type="NCBI Taxonomy" id="2364126"/>
    <lineage>
        <taxon>Eukaryota</taxon>
        <taxon>Sar</taxon>
        <taxon>Alveolata</taxon>
        <taxon>Dinophyceae</taxon>
        <taxon>Prorocentrales</taxon>
        <taxon>Prorocentraceae</taxon>
        <taxon>Prorocentrum</taxon>
    </lineage>
</organism>
<evidence type="ECO:0000313" key="1">
    <source>
        <dbReference type="EMBL" id="CAK0789976.1"/>
    </source>
</evidence>